<dbReference type="EMBL" id="CP095071">
    <property type="protein sequence ID" value="UOQ85699.1"/>
    <property type="molecule type" value="Genomic_DNA"/>
</dbReference>
<proteinExistence type="predicted"/>
<gene>
    <name evidence="2" type="ORF">MUN87_01980</name>
</gene>
<reference evidence="2 3" key="1">
    <citation type="submission" date="2022-04" db="EMBL/GenBank/DDBJ databases">
        <title>Gracilibacillus sp. isolated from saltern.</title>
        <authorList>
            <person name="Won M."/>
            <person name="Lee C.-M."/>
            <person name="Woen H.-Y."/>
            <person name="Kwon S.-W."/>
        </authorList>
    </citation>
    <scope>NUCLEOTIDE SEQUENCE [LARGE SCALE GENOMIC DNA]</scope>
    <source>
        <strain evidence="2 3">SSPM10-3</strain>
    </source>
</reference>
<keyword evidence="3" id="KW-1185">Reference proteome</keyword>
<keyword evidence="1" id="KW-0175">Coiled coil</keyword>
<dbReference type="Proteomes" id="UP000831537">
    <property type="component" value="Chromosome"/>
</dbReference>
<dbReference type="InterPro" id="IPR011675">
    <property type="entry name" value="DUF1617"/>
</dbReference>
<organism evidence="2 3">
    <name type="scientific">Gracilibacillus salinarum</name>
    <dbReference type="NCBI Taxonomy" id="2932255"/>
    <lineage>
        <taxon>Bacteria</taxon>
        <taxon>Bacillati</taxon>
        <taxon>Bacillota</taxon>
        <taxon>Bacilli</taxon>
        <taxon>Bacillales</taxon>
        <taxon>Bacillaceae</taxon>
        <taxon>Gracilibacillus</taxon>
    </lineage>
</organism>
<protein>
    <submittedName>
        <fullName evidence="2">DUF1617 family protein</fullName>
    </submittedName>
</protein>
<evidence type="ECO:0000256" key="1">
    <source>
        <dbReference type="SAM" id="Coils"/>
    </source>
</evidence>
<dbReference type="Pfam" id="PF07761">
    <property type="entry name" value="DUF1617"/>
    <property type="match status" value="1"/>
</dbReference>
<feature type="coiled-coil region" evidence="1">
    <location>
        <begin position="34"/>
        <end position="61"/>
    </location>
</feature>
<evidence type="ECO:0000313" key="2">
    <source>
        <dbReference type="EMBL" id="UOQ85699.1"/>
    </source>
</evidence>
<evidence type="ECO:0000313" key="3">
    <source>
        <dbReference type="Proteomes" id="UP000831537"/>
    </source>
</evidence>
<name>A0ABY4GNB6_9BACI</name>
<sequence>MQVTIENGKLGQAVSLLFELSLKGKQSRHRTKFINKLSERLKEVDQQRVELAKEHAKKDEEGEPIMIEDGKRYDIEDENAFQKDLKELYEEQLVIDGGDNEEMLKTLRNVLLNCEEVFRGTDAVIYDYLCDQFEGGETA</sequence>
<dbReference type="RefSeq" id="WP_244745848.1">
    <property type="nucleotide sequence ID" value="NZ_CP095071.1"/>
</dbReference>
<accession>A0ABY4GNB6</accession>